<reference evidence="1 2" key="1">
    <citation type="submission" date="2016-02" db="EMBL/GenBank/DDBJ databases">
        <title>Genome sequence of Halalkalicoccus paucihalophilus DSM 24557.</title>
        <authorList>
            <person name="Poehlein A."/>
            <person name="Daniel R."/>
        </authorList>
    </citation>
    <scope>NUCLEOTIDE SEQUENCE [LARGE SCALE GENOMIC DNA]</scope>
    <source>
        <strain evidence="1 2">DSM 24557</strain>
    </source>
</reference>
<evidence type="ECO:0000313" key="1">
    <source>
        <dbReference type="EMBL" id="KYH24385.1"/>
    </source>
</evidence>
<keyword evidence="2" id="KW-1185">Reference proteome</keyword>
<gene>
    <name evidence="1" type="ORF">HAPAU_33680</name>
</gene>
<organism evidence="1 2">
    <name type="scientific">Halalkalicoccus paucihalophilus</name>
    <dbReference type="NCBI Taxonomy" id="1008153"/>
    <lineage>
        <taxon>Archaea</taxon>
        <taxon>Methanobacteriati</taxon>
        <taxon>Methanobacteriota</taxon>
        <taxon>Stenosarchaea group</taxon>
        <taxon>Halobacteria</taxon>
        <taxon>Halobacteriales</taxon>
        <taxon>Halococcaceae</taxon>
        <taxon>Halalkalicoccus</taxon>
    </lineage>
</organism>
<comment type="caution">
    <text evidence="1">The sequence shown here is derived from an EMBL/GenBank/DDBJ whole genome shotgun (WGS) entry which is preliminary data.</text>
</comment>
<dbReference type="SUPFAM" id="SSF55931">
    <property type="entry name" value="Glutamine synthetase/guanido kinase"/>
    <property type="match status" value="1"/>
</dbReference>
<dbReference type="GO" id="GO:0003824">
    <property type="term" value="F:catalytic activity"/>
    <property type="evidence" value="ECO:0007669"/>
    <property type="project" value="InterPro"/>
</dbReference>
<name>A0A151A9S2_9EURY</name>
<dbReference type="PATRIC" id="fig|1008153.3.peg.3543"/>
<dbReference type="AlphaFoldDB" id="A0A151A9S2"/>
<sequence length="108" mass="11751">MTVGDSHMKIGLELEYWIAAENGALTSADTLIEAHEHAVPECVDTLIELVLPPAITRTELEKVIVDSITELIAIAADNNRLVVPLDEIIVLSGIRLLMVPKTTNYSTS</sequence>
<dbReference type="InterPro" id="IPR014746">
    <property type="entry name" value="Gln_synth/guanido_kin_cat_dom"/>
</dbReference>
<proteinExistence type="predicted"/>
<dbReference type="Proteomes" id="UP000075321">
    <property type="component" value="Unassembled WGS sequence"/>
</dbReference>
<evidence type="ECO:0000313" key="2">
    <source>
        <dbReference type="Proteomes" id="UP000075321"/>
    </source>
</evidence>
<dbReference type="EMBL" id="LTAZ01000013">
    <property type="protein sequence ID" value="KYH24385.1"/>
    <property type="molecule type" value="Genomic_DNA"/>
</dbReference>
<evidence type="ECO:0008006" key="3">
    <source>
        <dbReference type="Google" id="ProtNLM"/>
    </source>
</evidence>
<accession>A0A151A9S2</accession>
<protein>
    <recommendedName>
        <fullName evidence="3">Glutamate--cysteine ligase</fullName>
    </recommendedName>
</protein>
<dbReference type="Gene3D" id="3.30.590.20">
    <property type="match status" value="1"/>
</dbReference>